<dbReference type="InterPro" id="IPR029063">
    <property type="entry name" value="SAM-dependent_MTases_sf"/>
</dbReference>
<protein>
    <submittedName>
        <fullName evidence="1">DNA methylase N-4/N-6</fullName>
    </submittedName>
</protein>
<dbReference type="Proteomes" id="UP000028534">
    <property type="component" value="Unassembled WGS sequence"/>
</dbReference>
<dbReference type="EMBL" id="JGVR01000086">
    <property type="protein sequence ID" value="KEZ11979.1"/>
    <property type="molecule type" value="Genomic_DNA"/>
</dbReference>
<accession>A0A084E1Y7</accession>
<keyword evidence="1" id="KW-0808">Transferase</keyword>
<reference evidence="1 2" key="1">
    <citation type="submission" date="2014-03" db="EMBL/GenBank/DDBJ databases">
        <title>Genome sequence of Sphingobium yanoikuyae B1.</title>
        <authorList>
            <person name="Gan H.M."/>
            <person name="Gan H.Y."/>
            <person name="Savka M.A."/>
        </authorList>
    </citation>
    <scope>NUCLEOTIDE SEQUENCE [LARGE SCALE GENOMIC DNA]</scope>
    <source>
        <strain evidence="1 2">B1</strain>
    </source>
</reference>
<evidence type="ECO:0000313" key="1">
    <source>
        <dbReference type="EMBL" id="KEZ11979.1"/>
    </source>
</evidence>
<dbReference type="PATRIC" id="fig|13690.10.peg.5507"/>
<comment type="caution">
    <text evidence="1">The sequence shown here is derived from an EMBL/GenBank/DDBJ whole genome shotgun (WGS) entry which is preliminary data.</text>
</comment>
<dbReference type="AlphaFoldDB" id="A0A084E1Y7"/>
<keyword evidence="1" id="KW-0489">Methyltransferase</keyword>
<dbReference type="SUPFAM" id="SSF53335">
    <property type="entry name" value="S-adenosyl-L-methionine-dependent methyltransferases"/>
    <property type="match status" value="1"/>
</dbReference>
<dbReference type="Gene3D" id="3.40.50.150">
    <property type="entry name" value="Vaccinia Virus protein VP39"/>
    <property type="match status" value="1"/>
</dbReference>
<gene>
    <name evidence="1" type="ORF">CP98_05305</name>
</gene>
<name>A0A084E1Y7_SPHYA</name>
<organism evidence="1 2">
    <name type="scientific">Sphingobium yanoikuyae</name>
    <name type="common">Sphingomonas yanoikuyae</name>
    <dbReference type="NCBI Taxonomy" id="13690"/>
    <lineage>
        <taxon>Bacteria</taxon>
        <taxon>Pseudomonadati</taxon>
        <taxon>Pseudomonadota</taxon>
        <taxon>Alphaproteobacteria</taxon>
        <taxon>Sphingomonadales</taxon>
        <taxon>Sphingomonadaceae</taxon>
        <taxon>Sphingobium</taxon>
    </lineage>
</organism>
<evidence type="ECO:0000313" key="2">
    <source>
        <dbReference type="Proteomes" id="UP000028534"/>
    </source>
</evidence>
<dbReference type="eggNOG" id="COG2189">
    <property type="taxonomic scope" value="Bacteria"/>
</dbReference>
<proteinExistence type="predicted"/>
<dbReference type="GO" id="GO:0032259">
    <property type="term" value="P:methylation"/>
    <property type="evidence" value="ECO:0007669"/>
    <property type="project" value="UniProtKB-KW"/>
</dbReference>
<sequence>MGAKIFTNPKDYQELNKLFEYVSGGKQDCLVMDFFAGSGSTGHALQVANASDGGRRRFILVQLPEPLSTTKKEQKSSAKFLESMGKPLNIAELTKERLRRAGAKIREEHPDATIDTGFRVYKLATSNLKPWQPDAGDLEASILDAVDNVLPGRTEEDLLVELLLKTGIDLTLPEEKRSIAGQTVHALGGGTLMVCLGNIGANDAEALGQGMADWVDELDPVQATVYFKDAGLGADGNRAATKANLAAILRQRLGDRIAKIASI</sequence>
<dbReference type="GO" id="GO:0008168">
    <property type="term" value="F:methyltransferase activity"/>
    <property type="evidence" value="ECO:0007669"/>
    <property type="project" value="UniProtKB-KW"/>
</dbReference>